<keyword evidence="2" id="KW-0997">Cell inner membrane</keyword>
<accession>A0ABY5VBL1</accession>
<evidence type="ECO:0000256" key="3">
    <source>
        <dbReference type="ARBA" id="ARBA00022723"/>
    </source>
</evidence>
<evidence type="ECO:0000256" key="2">
    <source>
        <dbReference type="ARBA" id="ARBA00022519"/>
    </source>
</evidence>
<evidence type="ECO:0000313" key="7">
    <source>
        <dbReference type="EMBL" id="UWP57916.1"/>
    </source>
</evidence>
<feature type="domain" description="Calcineurin-like phosphoesterase" evidence="6">
    <location>
        <begin position="33"/>
        <end position="240"/>
    </location>
</feature>
<dbReference type="InterPro" id="IPR043461">
    <property type="entry name" value="LpxH-like"/>
</dbReference>
<dbReference type="PANTHER" id="PTHR34990">
    <property type="entry name" value="UDP-2,3-DIACYLGLUCOSAMINE HYDROLASE-RELATED"/>
    <property type="match status" value="1"/>
</dbReference>
<protein>
    <submittedName>
        <fullName evidence="7">Metallophosphoesterase family protein</fullName>
    </submittedName>
</protein>
<evidence type="ECO:0000256" key="1">
    <source>
        <dbReference type="ARBA" id="ARBA00022475"/>
    </source>
</evidence>
<gene>
    <name evidence="7" type="ORF">NQ502_10940</name>
</gene>
<evidence type="ECO:0000259" key="6">
    <source>
        <dbReference type="Pfam" id="PF00149"/>
    </source>
</evidence>
<name>A0ABY5VBL1_9FIRM</name>
<evidence type="ECO:0000256" key="5">
    <source>
        <dbReference type="ARBA" id="ARBA00023211"/>
    </source>
</evidence>
<dbReference type="PANTHER" id="PTHR34990:SF2">
    <property type="entry name" value="BLL8164 PROTEIN"/>
    <property type="match status" value="1"/>
</dbReference>
<keyword evidence="1" id="KW-1003">Cell membrane</keyword>
<organism evidence="7 8">
    <name type="scientific">Ruminococcus gauvreauii</name>
    <dbReference type="NCBI Taxonomy" id="438033"/>
    <lineage>
        <taxon>Bacteria</taxon>
        <taxon>Bacillati</taxon>
        <taxon>Bacillota</taxon>
        <taxon>Clostridia</taxon>
        <taxon>Eubacteriales</taxon>
        <taxon>Oscillospiraceae</taxon>
        <taxon>Ruminococcus</taxon>
    </lineage>
</organism>
<dbReference type="InterPro" id="IPR029052">
    <property type="entry name" value="Metallo-depent_PP-like"/>
</dbReference>
<reference evidence="7" key="1">
    <citation type="journal article" date="2022" name="Cell">
        <title>Design, construction, and in vivo augmentation of a complex gut microbiome.</title>
        <authorList>
            <person name="Cheng A.G."/>
            <person name="Ho P.Y."/>
            <person name="Aranda-Diaz A."/>
            <person name="Jain S."/>
            <person name="Yu F.B."/>
            <person name="Meng X."/>
            <person name="Wang M."/>
            <person name="Iakiviak M."/>
            <person name="Nagashima K."/>
            <person name="Zhao A."/>
            <person name="Murugkar P."/>
            <person name="Patil A."/>
            <person name="Atabakhsh K."/>
            <person name="Weakley A."/>
            <person name="Yan J."/>
            <person name="Brumbaugh A.R."/>
            <person name="Higginbottom S."/>
            <person name="Dimas A."/>
            <person name="Shiver A.L."/>
            <person name="Deutschbauer A."/>
            <person name="Neff N."/>
            <person name="Sonnenburg J.L."/>
            <person name="Huang K.C."/>
            <person name="Fischbach M.A."/>
        </authorList>
    </citation>
    <scope>NUCLEOTIDE SEQUENCE</scope>
    <source>
        <strain evidence="7">DSM 19829</strain>
    </source>
</reference>
<keyword evidence="8" id="KW-1185">Reference proteome</keyword>
<keyword evidence="3" id="KW-0479">Metal-binding</keyword>
<keyword evidence="4" id="KW-0472">Membrane</keyword>
<dbReference type="Pfam" id="PF00149">
    <property type="entry name" value="Metallophos"/>
    <property type="match status" value="1"/>
</dbReference>
<dbReference type="RefSeq" id="WP_044983202.1">
    <property type="nucleotide sequence ID" value="NZ_CABLBR010000011.1"/>
</dbReference>
<keyword evidence="5" id="KW-0464">Manganese</keyword>
<proteinExistence type="predicted"/>
<dbReference type="EMBL" id="CP102290">
    <property type="protein sequence ID" value="UWP57916.1"/>
    <property type="molecule type" value="Genomic_DNA"/>
</dbReference>
<evidence type="ECO:0000313" key="8">
    <source>
        <dbReference type="Proteomes" id="UP001060164"/>
    </source>
</evidence>
<dbReference type="InterPro" id="IPR004843">
    <property type="entry name" value="Calcineurin-like_PHP"/>
</dbReference>
<evidence type="ECO:0000256" key="4">
    <source>
        <dbReference type="ARBA" id="ARBA00023136"/>
    </source>
</evidence>
<dbReference type="SUPFAM" id="SSF56300">
    <property type="entry name" value="Metallo-dependent phosphatases"/>
    <property type="match status" value="1"/>
</dbReference>
<dbReference type="Gene3D" id="3.60.21.10">
    <property type="match status" value="1"/>
</dbReference>
<sequence>MTSLQCASTRSVRLKLDKVYEHAKAVPFDSQSRLVIMSDCHRGQGNAADNFLANQVVCFGALEYYYQNGFTYIELGDGDELWENRQLKIIAEVHSDIFWMLSKFYEQKRLYMIYGNHDIVKRRKGYMNEHCNCYYCESSRRELPLLPGINVLEGLILRSEDGTGELFLAHGHQGDLLNDTLWPLARFLVRYFWKRMELIGFLDPTGSGRPRKAKERVEKRLVSYTKERGRILIAGHTHRPVFSQPEEGLYFNSGSCVHPRCITCIEIENNEISLIKWSVRAGEDRKLKVEREVLEGPVSLASYGRSEKP</sequence>
<dbReference type="Proteomes" id="UP001060164">
    <property type="component" value="Chromosome"/>
</dbReference>